<sequence length="59" mass="6788">IQGKGEKLGSLGRTEEGSREERVIIRIGQTRMLTVQAQDGEEEANTFDMIFSYLWHVLY</sequence>
<keyword evidence="2" id="KW-1185">Reference proteome</keyword>
<gene>
    <name evidence="1" type="ORF">QQF64_023601</name>
</gene>
<name>A0ABR3NIV3_9TELE</name>
<proteinExistence type="predicted"/>
<dbReference type="EMBL" id="JAYMGO010000003">
    <property type="protein sequence ID" value="KAL1276928.1"/>
    <property type="molecule type" value="Genomic_DNA"/>
</dbReference>
<dbReference type="Proteomes" id="UP001558613">
    <property type="component" value="Unassembled WGS sequence"/>
</dbReference>
<protein>
    <submittedName>
        <fullName evidence="1">Uncharacterized protein</fullName>
    </submittedName>
</protein>
<accession>A0ABR3NIV3</accession>
<comment type="caution">
    <text evidence="1">The sequence shown here is derived from an EMBL/GenBank/DDBJ whole genome shotgun (WGS) entry which is preliminary data.</text>
</comment>
<organism evidence="1 2">
    <name type="scientific">Cirrhinus molitorella</name>
    <name type="common">mud carp</name>
    <dbReference type="NCBI Taxonomy" id="172907"/>
    <lineage>
        <taxon>Eukaryota</taxon>
        <taxon>Metazoa</taxon>
        <taxon>Chordata</taxon>
        <taxon>Craniata</taxon>
        <taxon>Vertebrata</taxon>
        <taxon>Euteleostomi</taxon>
        <taxon>Actinopterygii</taxon>
        <taxon>Neopterygii</taxon>
        <taxon>Teleostei</taxon>
        <taxon>Ostariophysi</taxon>
        <taxon>Cypriniformes</taxon>
        <taxon>Cyprinidae</taxon>
        <taxon>Labeoninae</taxon>
        <taxon>Labeonini</taxon>
        <taxon>Cirrhinus</taxon>
    </lineage>
</organism>
<evidence type="ECO:0000313" key="1">
    <source>
        <dbReference type="EMBL" id="KAL1276928.1"/>
    </source>
</evidence>
<reference evidence="1 2" key="1">
    <citation type="submission" date="2023-09" db="EMBL/GenBank/DDBJ databases">
        <authorList>
            <person name="Wang M."/>
        </authorList>
    </citation>
    <scope>NUCLEOTIDE SEQUENCE [LARGE SCALE GENOMIC DNA]</scope>
    <source>
        <strain evidence="1">GT-2023</strain>
        <tissue evidence="1">Liver</tissue>
    </source>
</reference>
<evidence type="ECO:0000313" key="2">
    <source>
        <dbReference type="Proteomes" id="UP001558613"/>
    </source>
</evidence>
<feature type="non-terminal residue" evidence="1">
    <location>
        <position position="1"/>
    </location>
</feature>